<reference evidence="1" key="1">
    <citation type="journal article" date="2020" name="bioRxiv">
        <title>Comparative genomics of Chlamydomonas.</title>
        <authorList>
            <person name="Craig R.J."/>
            <person name="Hasan A.R."/>
            <person name="Ness R.W."/>
            <person name="Keightley P.D."/>
        </authorList>
    </citation>
    <scope>NUCLEOTIDE SEQUENCE</scope>
    <source>
        <strain evidence="1">CCAP 11/70</strain>
    </source>
</reference>
<gene>
    <name evidence="1" type="ORF">HYH03_003639</name>
</gene>
<organism evidence="1 2">
    <name type="scientific">Edaphochlamys debaryana</name>
    <dbReference type="NCBI Taxonomy" id="47281"/>
    <lineage>
        <taxon>Eukaryota</taxon>
        <taxon>Viridiplantae</taxon>
        <taxon>Chlorophyta</taxon>
        <taxon>core chlorophytes</taxon>
        <taxon>Chlorophyceae</taxon>
        <taxon>CS clade</taxon>
        <taxon>Chlamydomonadales</taxon>
        <taxon>Chlamydomonadales incertae sedis</taxon>
        <taxon>Edaphochlamys</taxon>
    </lineage>
</organism>
<comment type="caution">
    <text evidence="1">The sequence shown here is derived from an EMBL/GenBank/DDBJ whole genome shotgun (WGS) entry which is preliminary data.</text>
</comment>
<dbReference type="EMBL" id="JAEHOE010000010">
    <property type="protein sequence ID" value="KAG2498380.1"/>
    <property type="molecule type" value="Genomic_DNA"/>
</dbReference>
<dbReference type="PANTHER" id="PTHR43611">
    <property type="entry name" value="ALPHA-D-GLUCOSE 1-PHOSPHATE PHOSPHATASE"/>
    <property type="match status" value="1"/>
</dbReference>
<protein>
    <submittedName>
        <fullName evidence="1">Uncharacterized protein</fullName>
    </submittedName>
</protein>
<dbReference type="PRINTS" id="PR00413">
    <property type="entry name" value="HADHALOGNASE"/>
</dbReference>
<name>A0A835YGQ6_9CHLO</name>
<evidence type="ECO:0000313" key="2">
    <source>
        <dbReference type="Proteomes" id="UP000612055"/>
    </source>
</evidence>
<dbReference type="NCBIfam" id="TIGR01509">
    <property type="entry name" value="HAD-SF-IA-v3"/>
    <property type="match status" value="1"/>
</dbReference>
<dbReference type="InterPro" id="IPR036412">
    <property type="entry name" value="HAD-like_sf"/>
</dbReference>
<dbReference type="AlphaFoldDB" id="A0A835YGQ6"/>
<dbReference type="Proteomes" id="UP000612055">
    <property type="component" value="Unassembled WGS sequence"/>
</dbReference>
<dbReference type="Gene3D" id="3.40.50.1000">
    <property type="entry name" value="HAD superfamily/HAD-like"/>
    <property type="match status" value="1"/>
</dbReference>
<dbReference type="InterPro" id="IPR023214">
    <property type="entry name" value="HAD_sf"/>
</dbReference>
<dbReference type="Pfam" id="PF00702">
    <property type="entry name" value="Hydrolase"/>
    <property type="match status" value="1"/>
</dbReference>
<dbReference type="OrthoDB" id="2012566at2759"/>
<sequence length="206" mass="23217">MASRTAPPTKPVLLLDIMDTVVYDPFFNDMPAFFQMSFKELLAAKHPSAWVEFECGTIDEDELVAKFFADGRPVDAAALKEMMVMAYRYLDGMEPLLARLSEAGYPLHALSNYPAWYRMIEEKLRPSRYLSWTFISCEGPMKGLRKPAREAYEACIQELGVEASQIIFVDDRKVNVEGAAVVGMDAILFQGAANLEAELRNRGLQF</sequence>
<accession>A0A835YGQ6</accession>
<dbReference type="InterPro" id="IPR006439">
    <property type="entry name" value="HAD-SF_hydro_IA"/>
</dbReference>
<evidence type="ECO:0000313" key="1">
    <source>
        <dbReference type="EMBL" id="KAG2498380.1"/>
    </source>
</evidence>
<proteinExistence type="predicted"/>
<dbReference type="PANTHER" id="PTHR43611:SF3">
    <property type="entry name" value="FLAVIN MONONUCLEOTIDE HYDROLASE 1, CHLOROPLATIC"/>
    <property type="match status" value="1"/>
</dbReference>
<keyword evidence="2" id="KW-1185">Reference proteome</keyword>
<dbReference type="SUPFAM" id="SSF56784">
    <property type="entry name" value="HAD-like"/>
    <property type="match status" value="1"/>
</dbReference>